<comment type="caution">
    <text evidence="9">The sequence shown here is derived from an EMBL/GenBank/DDBJ whole genome shotgun (WGS) entry which is preliminary data.</text>
</comment>
<evidence type="ECO:0000256" key="3">
    <source>
        <dbReference type="ARBA" id="ARBA00022722"/>
    </source>
</evidence>
<evidence type="ECO:0000313" key="10">
    <source>
        <dbReference type="Proteomes" id="UP000275348"/>
    </source>
</evidence>
<dbReference type="EC" id="3.1.26.5" evidence="7 8"/>
<keyword evidence="5 7" id="KW-0378">Hydrolase</keyword>
<dbReference type="PANTHER" id="PTHR33992">
    <property type="entry name" value="RIBONUCLEASE P PROTEIN COMPONENT"/>
    <property type="match status" value="1"/>
</dbReference>
<dbReference type="InterPro" id="IPR020539">
    <property type="entry name" value="RNase_P_CS"/>
</dbReference>
<dbReference type="GO" id="GO:0001682">
    <property type="term" value="P:tRNA 5'-leader removal"/>
    <property type="evidence" value="ECO:0007669"/>
    <property type="project" value="UniProtKB-UniRule"/>
</dbReference>
<dbReference type="PROSITE" id="PS00648">
    <property type="entry name" value="RIBONUCLEASE_P"/>
    <property type="match status" value="1"/>
</dbReference>
<comment type="subunit">
    <text evidence="7">Consists of a catalytic RNA component (M1 or rnpB) and a protein subunit.</text>
</comment>
<comment type="function">
    <text evidence="1 7">RNaseP catalyzes the removal of the 5'-leader sequence from pre-tRNA to produce the mature 5'-terminus. It can also cleave other RNA substrates such as 4.5S RNA. The protein component plays an auxiliary but essential role in vivo by binding to the 5'-leader sequence and broadening the substrate specificity of the ribozyme.</text>
</comment>
<evidence type="ECO:0000256" key="1">
    <source>
        <dbReference type="ARBA" id="ARBA00002663"/>
    </source>
</evidence>
<evidence type="ECO:0000256" key="4">
    <source>
        <dbReference type="ARBA" id="ARBA00022759"/>
    </source>
</evidence>
<evidence type="ECO:0000256" key="2">
    <source>
        <dbReference type="ARBA" id="ARBA00022694"/>
    </source>
</evidence>
<organism evidence="9 10">
    <name type="scientific">Faecalibacter macacae</name>
    <dbReference type="NCBI Taxonomy" id="1859289"/>
    <lineage>
        <taxon>Bacteria</taxon>
        <taxon>Pseudomonadati</taxon>
        <taxon>Bacteroidota</taxon>
        <taxon>Flavobacteriia</taxon>
        <taxon>Flavobacteriales</taxon>
        <taxon>Weeksellaceae</taxon>
        <taxon>Faecalibacter</taxon>
    </lineage>
</organism>
<dbReference type="AlphaFoldDB" id="A0A3L9M1T1"/>
<evidence type="ECO:0000313" key="9">
    <source>
        <dbReference type="EMBL" id="RLZ06868.1"/>
    </source>
</evidence>
<dbReference type="InterPro" id="IPR000100">
    <property type="entry name" value="RNase_P"/>
</dbReference>
<dbReference type="Proteomes" id="UP000275348">
    <property type="component" value="Unassembled WGS sequence"/>
</dbReference>
<dbReference type="HAMAP" id="MF_00227">
    <property type="entry name" value="RNase_P"/>
    <property type="match status" value="1"/>
</dbReference>
<keyword evidence="10" id="KW-1185">Reference proteome</keyword>
<sequence>MKLTFGKNEKLKSKKAIENLFSEGQSYVSHPIRIVYTTKEKKDYDVRVGVSVAKKRFKHAVDRNLLKRRIREAYRLNKSLIETPDNSIDALFIYTSSKIKDFDAINKSMQEVLQKLNSKINKKEQQ</sequence>
<dbReference type="RefSeq" id="WP_121935515.1">
    <property type="nucleotide sequence ID" value="NZ_RDOJ01000021.1"/>
</dbReference>
<comment type="catalytic activity">
    <reaction evidence="7">
        <text>Endonucleolytic cleavage of RNA, removing 5'-extranucleotides from tRNA precursor.</text>
        <dbReference type="EC" id="3.1.26.5"/>
    </reaction>
</comment>
<dbReference type="GO" id="GO:0042781">
    <property type="term" value="F:3'-tRNA processing endoribonuclease activity"/>
    <property type="evidence" value="ECO:0007669"/>
    <property type="project" value="TreeGrafter"/>
</dbReference>
<keyword evidence="2 7" id="KW-0819">tRNA processing</keyword>
<dbReference type="PANTHER" id="PTHR33992:SF1">
    <property type="entry name" value="RIBONUCLEASE P PROTEIN COMPONENT"/>
    <property type="match status" value="1"/>
</dbReference>
<proteinExistence type="inferred from homology"/>
<keyword evidence="6 7" id="KW-0694">RNA-binding</keyword>
<keyword evidence="4 7" id="KW-0255">Endonuclease</keyword>
<keyword evidence="3 7" id="KW-0540">Nuclease</keyword>
<dbReference type="SUPFAM" id="SSF54211">
    <property type="entry name" value="Ribosomal protein S5 domain 2-like"/>
    <property type="match status" value="1"/>
</dbReference>
<dbReference type="InterPro" id="IPR014721">
    <property type="entry name" value="Ribsml_uS5_D2-typ_fold_subgr"/>
</dbReference>
<evidence type="ECO:0000256" key="7">
    <source>
        <dbReference type="HAMAP-Rule" id="MF_00227"/>
    </source>
</evidence>
<dbReference type="OrthoDB" id="1524972at2"/>
<dbReference type="GO" id="GO:0004526">
    <property type="term" value="F:ribonuclease P activity"/>
    <property type="evidence" value="ECO:0007669"/>
    <property type="project" value="UniProtKB-UniRule"/>
</dbReference>
<protein>
    <recommendedName>
        <fullName evidence="7 8">Ribonuclease P protein component</fullName>
        <shortName evidence="7">RNase P protein</shortName>
        <shortName evidence="7">RNaseP protein</shortName>
        <ecNumber evidence="7 8">3.1.26.5</ecNumber>
    </recommendedName>
    <alternativeName>
        <fullName evidence="7">Protein C5</fullName>
    </alternativeName>
</protein>
<name>A0A3L9M1T1_9FLAO</name>
<evidence type="ECO:0000256" key="6">
    <source>
        <dbReference type="ARBA" id="ARBA00022884"/>
    </source>
</evidence>
<dbReference type="EMBL" id="RDOJ01000021">
    <property type="protein sequence ID" value="RLZ06868.1"/>
    <property type="molecule type" value="Genomic_DNA"/>
</dbReference>
<evidence type="ECO:0000256" key="5">
    <source>
        <dbReference type="ARBA" id="ARBA00022801"/>
    </source>
</evidence>
<dbReference type="GO" id="GO:0030677">
    <property type="term" value="C:ribonuclease P complex"/>
    <property type="evidence" value="ECO:0007669"/>
    <property type="project" value="TreeGrafter"/>
</dbReference>
<comment type="similarity">
    <text evidence="7">Belongs to the RnpA family.</text>
</comment>
<accession>A0A3L9M1T1</accession>
<dbReference type="InterPro" id="IPR020568">
    <property type="entry name" value="Ribosomal_Su5_D2-typ_SF"/>
</dbReference>
<dbReference type="NCBIfam" id="TIGR00188">
    <property type="entry name" value="rnpA"/>
    <property type="match status" value="1"/>
</dbReference>
<reference evidence="9 10" key="1">
    <citation type="submission" date="2018-10" db="EMBL/GenBank/DDBJ databases">
        <authorList>
            <person name="Chen X."/>
        </authorList>
    </citation>
    <scope>NUCLEOTIDE SEQUENCE [LARGE SCALE GENOMIC DNA]</scope>
    <source>
        <strain evidence="9 10">YIM 102668</strain>
    </source>
</reference>
<evidence type="ECO:0000256" key="8">
    <source>
        <dbReference type="NCBIfam" id="TIGR00188"/>
    </source>
</evidence>
<dbReference type="Gene3D" id="3.30.230.10">
    <property type="match status" value="1"/>
</dbReference>
<dbReference type="Pfam" id="PF00825">
    <property type="entry name" value="Ribonuclease_P"/>
    <property type="match status" value="1"/>
</dbReference>
<dbReference type="GO" id="GO:0000049">
    <property type="term" value="F:tRNA binding"/>
    <property type="evidence" value="ECO:0007669"/>
    <property type="project" value="UniProtKB-UniRule"/>
</dbReference>
<gene>
    <name evidence="7 9" type="primary">rnpA</name>
    <name evidence="9" type="ORF">EAH69_12335</name>
</gene>